<evidence type="ECO:0000256" key="3">
    <source>
        <dbReference type="ARBA" id="ARBA00022475"/>
    </source>
</evidence>
<dbReference type="PANTHER" id="PTHR33406:SF6">
    <property type="entry name" value="MEMBRANE PROTEIN YDGH-RELATED"/>
    <property type="match status" value="1"/>
</dbReference>
<feature type="transmembrane region" description="Helical" evidence="7">
    <location>
        <begin position="653"/>
        <end position="675"/>
    </location>
</feature>
<keyword evidence="10" id="KW-1185">Reference proteome</keyword>
<dbReference type="Gene3D" id="1.20.1640.10">
    <property type="entry name" value="Multidrug efflux transporter AcrB transmembrane domain"/>
    <property type="match status" value="2"/>
</dbReference>
<feature type="transmembrane region" description="Helical" evidence="7">
    <location>
        <begin position="339"/>
        <end position="364"/>
    </location>
</feature>
<evidence type="ECO:0000256" key="2">
    <source>
        <dbReference type="ARBA" id="ARBA00010157"/>
    </source>
</evidence>
<dbReference type="InterPro" id="IPR050545">
    <property type="entry name" value="Mycobact_MmpL"/>
</dbReference>
<gene>
    <name evidence="9" type="ORF">U7230_10555</name>
</gene>
<keyword evidence="3" id="KW-1003">Cell membrane</keyword>
<dbReference type="PROSITE" id="PS50156">
    <property type="entry name" value="SSD"/>
    <property type="match status" value="2"/>
</dbReference>
<evidence type="ECO:0000256" key="4">
    <source>
        <dbReference type="ARBA" id="ARBA00022692"/>
    </source>
</evidence>
<name>A0ABZ1BV85_9FIRM</name>
<feature type="transmembrane region" description="Helical" evidence="7">
    <location>
        <begin position="215"/>
        <end position="232"/>
    </location>
</feature>
<comment type="subcellular location">
    <subcellularLocation>
        <location evidence="1">Cell membrane</location>
        <topology evidence="1">Multi-pass membrane protein</topology>
    </subcellularLocation>
</comment>
<feature type="domain" description="SSD" evidence="8">
    <location>
        <begin position="627"/>
        <end position="756"/>
    </location>
</feature>
<keyword evidence="5 7" id="KW-1133">Transmembrane helix</keyword>
<feature type="domain" description="SSD" evidence="8">
    <location>
        <begin position="242"/>
        <end position="364"/>
    </location>
</feature>
<organism evidence="9 10">
    <name type="scientific">Carboxydichorda subterranea</name>
    <dbReference type="NCBI Taxonomy" id="3109565"/>
    <lineage>
        <taxon>Bacteria</taxon>
        <taxon>Bacillati</taxon>
        <taxon>Bacillota</taxon>
        <taxon>Limnochordia</taxon>
        <taxon>Limnochordales</taxon>
        <taxon>Geochordaceae</taxon>
        <taxon>Carboxydichorda</taxon>
    </lineage>
</organism>
<keyword evidence="6 7" id="KW-0472">Membrane</keyword>
<keyword evidence="4 7" id="KW-0812">Transmembrane</keyword>
<evidence type="ECO:0000256" key="1">
    <source>
        <dbReference type="ARBA" id="ARBA00004651"/>
    </source>
</evidence>
<dbReference type="InterPro" id="IPR004869">
    <property type="entry name" value="MMPL_dom"/>
</dbReference>
<dbReference type="InterPro" id="IPR000731">
    <property type="entry name" value="SSD"/>
</dbReference>
<evidence type="ECO:0000256" key="6">
    <source>
        <dbReference type="ARBA" id="ARBA00023136"/>
    </source>
</evidence>
<feature type="transmembrane region" description="Helical" evidence="7">
    <location>
        <begin position="399"/>
        <end position="419"/>
    </location>
</feature>
<dbReference type="Proteomes" id="UP001332192">
    <property type="component" value="Chromosome"/>
</dbReference>
<evidence type="ECO:0000259" key="8">
    <source>
        <dbReference type="PROSITE" id="PS50156"/>
    </source>
</evidence>
<feature type="transmembrane region" description="Helical" evidence="7">
    <location>
        <begin position="627"/>
        <end position="647"/>
    </location>
</feature>
<evidence type="ECO:0000313" key="10">
    <source>
        <dbReference type="Proteomes" id="UP001332192"/>
    </source>
</evidence>
<evidence type="ECO:0000256" key="7">
    <source>
        <dbReference type="SAM" id="Phobius"/>
    </source>
</evidence>
<protein>
    <submittedName>
        <fullName evidence="9">MMPL family transporter</fullName>
    </submittedName>
</protein>
<accession>A0ABZ1BV85</accession>
<reference evidence="9 10" key="1">
    <citation type="journal article" date="2024" name="Front. Microbiol.">
        <title>Novel thermophilic genera Geochorda gen. nov. and Carboxydochorda gen. nov. from the deep terrestrial subsurface reveal the ecophysiological diversity in the class Limnochordia.</title>
        <authorList>
            <person name="Karnachuk O.V."/>
            <person name="Lukina A.P."/>
            <person name="Avakyan M.R."/>
            <person name="Kadnikov V.V."/>
            <person name="Begmatov S."/>
            <person name="Beletsky A.V."/>
            <person name="Vlasova K.G."/>
            <person name="Novikov A.A."/>
            <person name="Shcherbakova V.A."/>
            <person name="Mardanov A.V."/>
            <person name="Ravin N.V."/>
        </authorList>
    </citation>
    <scope>NUCLEOTIDE SEQUENCE [LARGE SCALE GENOMIC DNA]</scope>
    <source>
        <strain evidence="9 10">L945</strain>
    </source>
</reference>
<sequence length="780" mass="82742">MAVVTRLVLKHPRPVLGALLAVTLVFAAFLPKLHISSDLRSMVPRDDPALRALDAVTDEFGSQDLVMVVLRAPDVYTVSTLQKVGRLAEALREIPGVDTVTSPLDVELVRATESGMEIQPVVTAPPSTPDEVAQFKARFLTSPLADSLISPDGRALAIVVTLEPGFAFNDEFSRTTGPQIEALVAREQGPESIDVVGEPFLAYVGTRSIRRDLEVLFPLAVAVVLGSFYVSFRTAAALVLPMVPVLLSLVWTLGLMAALGYHLSIVSSVLPVMLVVVGSASTIYVLGRYQEGRREGLQHPEAVERAMTALNAPLVMVSLTDAVGFASLATSFVQPVKEFGLFTALGILFSLLATLVAIPAILSLRELRAAAQPRPADSAGAWGTFDRWMAQLASAMARPAGLGIVGLSSLLLVVAALGIPRVRVETNFLEYFRPDSPVVRGTRAVEQHFGGTNPLTIVVDTGTPDGVKDPAVLERLERLQQSLDALPNVGHSQSVVDVVREVNRALNGDEPAALRVPDSRQAVAQELLLFALQGGSGLDQLVNYDYSKARLFTRIATVPTQQIKRIVQEVEVQSQLAFAGTPARVSVVGIPQLVIRLLDRFIPSLLQSLAISFVVVGIIVGLLMRSWLVGLLALVPLVLTVVLQFGLMGYGGIALDVATTMIASITIGVGVDFGIQMMSRFRQERTAGRPPVEALAVTAASTGRAILTNALSLAAGFAVLVFSDFRAVAVLGALLAMTMLVSAAATLFPLAALLVRMPERTVAGGGVTARAASAQPGKSS</sequence>
<feature type="transmembrane region" description="Helical" evidence="7">
    <location>
        <begin position="308"/>
        <end position="333"/>
    </location>
</feature>
<dbReference type="PANTHER" id="PTHR33406">
    <property type="entry name" value="MEMBRANE PROTEIN MJ1562-RELATED"/>
    <property type="match status" value="1"/>
</dbReference>
<dbReference type="SUPFAM" id="SSF82866">
    <property type="entry name" value="Multidrug efflux transporter AcrB transmembrane domain"/>
    <property type="match status" value="2"/>
</dbReference>
<feature type="transmembrane region" description="Helical" evidence="7">
    <location>
        <begin position="728"/>
        <end position="755"/>
    </location>
</feature>
<feature type="transmembrane region" description="Helical" evidence="7">
    <location>
        <begin position="239"/>
        <end position="259"/>
    </location>
</feature>
<dbReference type="EMBL" id="CP141615">
    <property type="protein sequence ID" value="WRP16530.1"/>
    <property type="molecule type" value="Genomic_DNA"/>
</dbReference>
<feature type="transmembrane region" description="Helical" evidence="7">
    <location>
        <begin position="265"/>
        <end position="287"/>
    </location>
</feature>
<proteinExistence type="inferred from homology"/>
<evidence type="ECO:0000313" key="9">
    <source>
        <dbReference type="EMBL" id="WRP16530.1"/>
    </source>
</evidence>
<comment type="similarity">
    <text evidence="2">Belongs to the resistance-nodulation-cell division (RND) (TC 2.A.6) family. MmpL subfamily.</text>
</comment>
<feature type="transmembrane region" description="Helical" evidence="7">
    <location>
        <begin position="695"/>
        <end position="722"/>
    </location>
</feature>
<feature type="transmembrane region" description="Helical" evidence="7">
    <location>
        <begin position="601"/>
        <end position="620"/>
    </location>
</feature>
<dbReference type="Pfam" id="PF03176">
    <property type="entry name" value="MMPL"/>
    <property type="match status" value="2"/>
</dbReference>
<dbReference type="RefSeq" id="WP_324715803.1">
    <property type="nucleotide sequence ID" value="NZ_CP141615.1"/>
</dbReference>
<evidence type="ECO:0000256" key="5">
    <source>
        <dbReference type="ARBA" id="ARBA00022989"/>
    </source>
</evidence>